<dbReference type="NCBIfam" id="TIGR01932">
    <property type="entry name" value="hflC"/>
    <property type="match status" value="1"/>
</dbReference>
<evidence type="ECO:0000256" key="5">
    <source>
        <dbReference type="ARBA" id="ARBA00023136"/>
    </source>
</evidence>
<dbReference type="Pfam" id="PF01145">
    <property type="entry name" value="Band_7"/>
    <property type="match status" value="1"/>
</dbReference>
<accession>A0A1Q2HLT5</accession>
<dbReference type="GO" id="GO:0016020">
    <property type="term" value="C:membrane"/>
    <property type="evidence" value="ECO:0007669"/>
    <property type="project" value="UniProtKB-SubCell"/>
</dbReference>
<sequence>MNPTKIANYILWGFIALFVAFNLFCYTVKETEQAVITQFGQYKRVEQDAGLKFKIPFVEKVNMFEKRLLEWDGTPTQMPTVEKRYINVDTFGRWRIVDPLEFMKTLRTETAAQSRLDDIINSAVRNRISSNQLIEAVRNSNREMSMMVEVKDIREQDVTSISMGRNAIEDKILKEAKVSAKDFGIELVDVLIKRINYTEQVREKVYERMVEERLRVAAEYRSEGEGEKMNIQGKIENDTNRIISEAYRESQQIRGSADSEAVNIYAEAYGLDPDFFAFYKTLESYKDNLKGANAVLSTDSEYLKYLSSSTGKQMQETAE</sequence>
<evidence type="ECO:0000259" key="8">
    <source>
        <dbReference type="SMART" id="SM00244"/>
    </source>
</evidence>
<dbReference type="OrthoDB" id="9809197at2"/>
<keyword evidence="5 7" id="KW-0472">Membrane</keyword>
<evidence type="ECO:0000256" key="7">
    <source>
        <dbReference type="SAM" id="Phobius"/>
    </source>
</evidence>
<feature type="transmembrane region" description="Helical" evidence="7">
    <location>
        <begin position="6"/>
        <end position="28"/>
    </location>
</feature>
<dbReference type="GO" id="GO:0006508">
    <property type="term" value="P:proteolysis"/>
    <property type="evidence" value="ECO:0007669"/>
    <property type="project" value="UniProtKB-KW"/>
</dbReference>
<keyword evidence="9" id="KW-0645">Protease</keyword>
<dbReference type="Gene3D" id="3.30.479.30">
    <property type="entry name" value="Band 7 domain"/>
    <property type="match status" value="1"/>
</dbReference>
<dbReference type="Proteomes" id="UP000188273">
    <property type="component" value="Chromosome"/>
</dbReference>
<dbReference type="PANTHER" id="PTHR42911:SF1">
    <property type="entry name" value="MODULATOR OF FTSH PROTEASE HFLC"/>
    <property type="match status" value="1"/>
</dbReference>
<organism evidence="9 10">
    <name type="scientific">Sedimentisphaera cyanobacteriorum</name>
    <dbReference type="NCBI Taxonomy" id="1940790"/>
    <lineage>
        <taxon>Bacteria</taxon>
        <taxon>Pseudomonadati</taxon>
        <taxon>Planctomycetota</taxon>
        <taxon>Phycisphaerae</taxon>
        <taxon>Sedimentisphaerales</taxon>
        <taxon>Sedimentisphaeraceae</taxon>
        <taxon>Sedimentisphaera</taxon>
    </lineage>
</organism>
<dbReference type="SUPFAM" id="SSF117892">
    <property type="entry name" value="Band 7/SPFH domain"/>
    <property type="match status" value="1"/>
</dbReference>
<feature type="domain" description="Band 7" evidence="8">
    <location>
        <begin position="23"/>
        <end position="209"/>
    </location>
</feature>
<evidence type="ECO:0000313" key="10">
    <source>
        <dbReference type="Proteomes" id="UP000188273"/>
    </source>
</evidence>
<evidence type="ECO:0000256" key="3">
    <source>
        <dbReference type="ARBA" id="ARBA00022692"/>
    </source>
</evidence>
<dbReference type="GO" id="GO:0008233">
    <property type="term" value="F:peptidase activity"/>
    <property type="evidence" value="ECO:0007669"/>
    <property type="project" value="UniProtKB-KW"/>
</dbReference>
<comment type="function">
    <text evidence="6">HflC and HflK could regulate a protease.</text>
</comment>
<name>A0A1Q2HLT5_9BACT</name>
<evidence type="ECO:0000313" key="9">
    <source>
        <dbReference type="EMBL" id="AQQ08457.1"/>
    </source>
</evidence>
<protein>
    <recommendedName>
        <fullName evidence="6">Protein HflC</fullName>
    </recommendedName>
</protein>
<proteinExistence type="inferred from homology"/>
<comment type="similarity">
    <text evidence="2 6">Belongs to the band 7/mec-2 family. HflC subfamily.</text>
</comment>
<evidence type="ECO:0000256" key="2">
    <source>
        <dbReference type="ARBA" id="ARBA00007862"/>
    </source>
</evidence>
<keyword evidence="10" id="KW-1185">Reference proteome</keyword>
<dbReference type="KEGG" id="pbu:L21SP3_00234"/>
<dbReference type="PANTHER" id="PTHR42911">
    <property type="entry name" value="MODULATOR OF FTSH PROTEASE HFLC"/>
    <property type="match status" value="1"/>
</dbReference>
<dbReference type="InterPro" id="IPR036013">
    <property type="entry name" value="Band_7/SPFH_dom_sf"/>
</dbReference>
<evidence type="ECO:0000256" key="1">
    <source>
        <dbReference type="ARBA" id="ARBA00004167"/>
    </source>
</evidence>
<keyword evidence="3 7" id="KW-0812">Transmembrane</keyword>
<dbReference type="RefSeq" id="WP_077538759.1">
    <property type="nucleotide sequence ID" value="NZ_CP019633.1"/>
</dbReference>
<dbReference type="EMBL" id="CP019633">
    <property type="protein sequence ID" value="AQQ08457.1"/>
    <property type="molecule type" value="Genomic_DNA"/>
</dbReference>
<keyword evidence="4 7" id="KW-1133">Transmembrane helix</keyword>
<dbReference type="CDD" id="cd03405">
    <property type="entry name" value="SPFH_HflC"/>
    <property type="match status" value="1"/>
</dbReference>
<evidence type="ECO:0000256" key="4">
    <source>
        <dbReference type="ARBA" id="ARBA00022989"/>
    </source>
</evidence>
<dbReference type="InterPro" id="IPR001107">
    <property type="entry name" value="Band_7"/>
</dbReference>
<dbReference type="STRING" id="1940790.L21SP3_00234"/>
<evidence type="ECO:0000256" key="6">
    <source>
        <dbReference type="PIRNR" id="PIRNR005651"/>
    </source>
</evidence>
<dbReference type="PIRSF" id="PIRSF005651">
    <property type="entry name" value="HflC"/>
    <property type="match status" value="1"/>
</dbReference>
<gene>
    <name evidence="9" type="primary">hflC_1</name>
    <name evidence="9" type="ORF">L21SP3_00234</name>
</gene>
<keyword evidence="9" id="KW-0378">Hydrolase</keyword>
<dbReference type="InterPro" id="IPR010200">
    <property type="entry name" value="HflC"/>
</dbReference>
<reference evidence="10" key="1">
    <citation type="submission" date="2017-02" db="EMBL/GenBank/DDBJ databases">
        <title>Comparative genomics and description of representatives of a novel lineage of planctomycetes thriving in anoxic sediments.</title>
        <authorList>
            <person name="Spring S."/>
            <person name="Bunk B."/>
            <person name="Sproer C."/>
            <person name="Klenk H.-P."/>
        </authorList>
    </citation>
    <scope>NUCLEOTIDE SEQUENCE [LARGE SCALE GENOMIC DNA]</scope>
    <source>
        <strain evidence="10">L21-RPul-D3</strain>
    </source>
</reference>
<dbReference type="SMART" id="SM00244">
    <property type="entry name" value="PHB"/>
    <property type="match status" value="1"/>
</dbReference>
<comment type="subcellular location">
    <subcellularLocation>
        <location evidence="1">Membrane</location>
        <topology evidence="1">Single-pass membrane protein</topology>
    </subcellularLocation>
</comment>
<dbReference type="AlphaFoldDB" id="A0A1Q2HLT5"/>